<evidence type="ECO:0000256" key="2">
    <source>
        <dbReference type="SAM" id="MobiDB-lite"/>
    </source>
</evidence>
<keyword evidence="5" id="KW-1185">Reference proteome</keyword>
<dbReference type="PROSITE" id="PS50158">
    <property type="entry name" value="ZF_CCHC"/>
    <property type="match status" value="1"/>
</dbReference>
<feature type="domain" description="CCHC-type" evidence="3">
    <location>
        <begin position="638"/>
        <end position="654"/>
    </location>
</feature>
<dbReference type="Proteomes" id="UP001280121">
    <property type="component" value="Unassembled WGS sequence"/>
</dbReference>
<gene>
    <name evidence="4" type="ORF">Ddye_019009</name>
</gene>
<dbReference type="EMBL" id="JANJYI010000006">
    <property type="protein sequence ID" value="KAK2643814.1"/>
    <property type="molecule type" value="Genomic_DNA"/>
</dbReference>
<evidence type="ECO:0000256" key="1">
    <source>
        <dbReference type="PROSITE-ProRule" id="PRU00047"/>
    </source>
</evidence>
<keyword evidence="1" id="KW-0479">Metal-binding</keyword>
<evidence type="ECO:0000313" key="5">
    <source>
        <dbReference type="Proteomes" id="UP001280121"/>
    </source>
</evidence>
<proteinExistence type="predicted"/>
<dbReference type="Gene3D" id="4.10.60.10">
    <property type="entry name" value="Zinc finger, CCHC-type"/>
    <property type="match status" value="1"/>
</dbReference>
<feature type="compositionally biased region" description="Basic and acidic residues" evidence="2">
    <location>
        <begin position="282"/>
        <end position="292"/>
    </location>
</feature>
<keyword evidence="1" id="KW-0862">Zinc</keyword>
<protein>
    <recommendedName>
        <fullName evidence="3">CCHC-type domain-containing protein</fullName>
    </recommendedName>
</protein>
<evidence type="ECO:0000313" key="4">
    <source>
        <dbReference type="EMBL" id="KAK2643814.1"/>
    </source>
</evidence>
<dbReference type="GO" id="GO:0003676">
    <property type="term" value="F:nucleic acid binding"/>
    <property type="evidence" value="ECO:0007669"/>
    <property type="project" value="InterPro"/>
</dbReference>
<dbReference type="SMART" id="SM00343">
    <property type="entry name" value="ZnF_C2HC"/>
    <property type="match status" value="2"/>
</dbReference>
<dbReference type="AlphaFoldDB" id="A0AAD9WU12"/>
<evidence type="ECO:0000259" key="3">
    <source>
        <dbReference type="PROSITE" id="PS50158"/>
    </source>
</evidence>
<feature type="region of interest" description="Disordered" evidence="2">
    <location>
        <begin position="617"/>
        <end position="646"/>
    </location>
</feature>
<feature type="compositionally biased region" description="Polar residues" evidence="2">
    <location>
        <begin position="617"/>
        <end position="630"/>
    </location>
</feature>
<organism evidence="4 5">
    <name type="scientific">Dipteronia dyeriana</name>
    <dbReference type="NCBI Taxonomy" id="168575"/>
    <lineage>
        <taxon>Eukaryota</taxon>
        <taxon>Viridiplantae</taxon>
        <taxon>Streptophyta</taxon>
        <taxon>Embryophyta</taxon>
        <taxon>Tracheophyta</taxon>
        <taxon>Spermatophyta</taxon>
        <taxon>Magnoliopsida</taxon>
        <taxon>eudicotyledons</taxon>
        <taxon>Gunneridae</taxon>
        <taxon>Pentapetalae</taxon>
        <taxon>rosids</taxon>
        <taxon>malvids</taxon>
        <taxon>Sapindales</taxon>
        <taxon>Sapindaceae</taxon>
        <taxon>Hippocastanoideae</taxon>
        <taxon>Acereae</taxon>
        <taxon>Dipteronia</taxon>
    </lineage>
</organism>
<dbReference type="GO" id="GO:0008270">
    <property type="term" value="F:zinc ion binding"/>
    <property type="evidence" value="ECO:0007669"/>
    <property type="project" value="UniProtKB-KW"/>
</dbReference>
<sequence length="669" mass="74950">MLEFFVVDALSAYNVILVRPFLTKIKRVFLTKIKFPPTSVSSIVIESVVIVCKAIGFCIDLVHIDLVRNLGIEFCISRILGEVVMMNKDSEGPSSRGMDLTKLVITYGGKWVGNFYEGGKTKFAKVCRNLTYSELSRVVQGVVNIDLTRFSIELRTLVDTGVRLRPARPKIKDDSDVEMLLCDGGHVPEVYVSVVEKVSVQPGHVGVPTVQPVFQSFVQQLTAQFQSGGGSNNVFGSIPTADNVFGSIPTINEDESSILEYNSHSEYGLEDFDEDYIGDGGSREGVNDEATYHHGMSSDSTDGGRRGSVPPVFTGLTRDTFEYGGINIDDRSGTSVSQSWIIPGASNYSFELVKTEESSSCNRLSKGGMFKSKKALKLVLQKYALKDNFEIRVTRSCTGRYEVGCKDPEFSDRSLKPKEIMTDMQVEHELSLLYTKALRAKRLAEQNVFGSPDLSYRLLPAYCHELKRVNHGTELKKTIGCPANCIIISDRSPAIKVVMAKEYPEIPHGLCGFHMNMNLKNRFKSHVVCKLFHEASRAHRQTEFLEKIRELSRVGHPSEWNTPEEVRVEFVLPPDWRPQAGRPRKNRVPSAGEHGRRSRYCTICKKSGHNRQNCVNPPVDQQCNVPNPLTNPRPRQRRKCKSCGQEGHNIRTCPTRPYDNPTDLDNDVE</sequence>
<comment type="caution">
    <text evidence="4">The sequence shown here is derived from an EMBL/GenBank/DDBJ whole genome shotgun (WGS) entry which is preliminary data.</text>
</comment>
<name>A0AAD9WU12_9ROSI</name>
<feature type="region of interest" description="Disordered" evidence="2">
    <location>
        <begin position="282"/>
        <end position="308"/>
    </location>
</feature>
<reference evidence="4" key="1">
    <citation type="journal article" date="2023" name="Plant J.">
        <title>Genome sequences and population genomics provide insights into the demographic history, inbreeding, and mutation load of two 'living fossil' tree species of Dipteronia.</title>
        <authorList>
            <person name="Feng Y."/>
            <person name="Comes H.P."/>
            <person name="Chen J."/>
            <person name="Zhu S."/>
            <person name="Lu R."/>
            <person name="Zhang X."/>
            <person name="Li P."/>
            <person name="Qiu J."/>
            <person name="Olsen K.M."/>
            <person name="Qiu Y."/>
        </authorList>
    </citation>
    <scope>NUCLEOTIDE SEQUENCE</scope>
    <source>
        <strain evidence="4">KIB01</strain>
    </source>
</reference>
<accession>A0AAD9WU12</accession>
<dbReference type="InterPro" id="IPR001878">
    <property type="entry name" value="Znf_CCHC"/>
</dbReference>
<keyword evidence="1" id="KW-0863">Zinc-finger</keyword>
<dbReference type="PANTHER" id="PTHR31973:SF195">
    <property type="entry name" value="MUDR FAMILY TRANSPOSASE"/>
    <property type="match status" value="1"/>
</dbReference>
<dbReference type="PANTHER" id="PTHR31973">
    <property type="entry name" value="POLYPROTEIN, PUTATIVE-RELATED"/>
    <property type="match status" value="1"/>
</dbReference>